<gene>
    <name evidence="1" type="ORF">ITP53_49270</name>
</gene>
<dbReference type="RefSeq" id="WP_195902395.1">
    <property type="nucleotide sequence ID" value="NZ_JADOGI010000293.1"/>
</dbReference>
<dbReference type="EMBL" id="JADOGI010000293">
    <property type="protein sequence ID" value="MBF8193538.1"/>
    <property type="molecule type" value="Genomic_DNA"/>
</dbReference>
<organism evidence="1 2">
    <name type="scientific">Nonomuraea cypriaca</name>
    <dbReference type="NCBI Taxonomy" id="1187855"/>
    <lineage>
        <taxon>Bacteria</taxon>
        <taxon>Bacillati</taxon>
        <taxon>Actinomycetota</taxon>
        <taxon>Actinomycetes</taxon>
        <taxon>Streptosporangiales</taxon>
        <taxon>Streptosporangiaceae</taxon>
        <taxon>Nonomuraea</taxon>
    </lineage>
</organism>
<sequence>MADADFHHNRANTVQGTPTFVLDDVDDFTVTTSRPVPDTRLDHTDHKEL</sequence>
<accession>A0A931F6R8</accession>
<reference evidence="1" key="1">
    <citation type="submission" date="2020-11" db="EMBL/GenBank/DDBJ databases">
        <title>Whole-genome analyses of Nonomuraea sp. K274.</title>
        <authorList>
            <person name="Veyisoglu A."/>
        </authorList>
    </citation>
    <scope>NUCLEOTIDE SEQUENCE</scope>
    <source>
        <strain evidence="1">K274</strain>
    </source>
</reference>
<evidence type="ECO:0000313" key="2">
    <source>
        <dbReference type="Proteomes" id="UP000605361"/>
    </source>
</evidence>
<dbReference type="Proteomes" id="UP000605361">
    <property type="component" value="Unassembled WGS sequence"/>
</dbReference>
<evidence type="ECO:0000313" key="1">
    <source>
        <dbReference type="EMBL" id="MBF8193538.1"/>
    </source>
</evidence>
<keyword evidence="2" id="KW-1185">Reference proteome</keyword>
<dbReference type="AlphaFoldDB" id="A0A931F6R8"/>
<protein>
    <submittedName>
        <fullName evidence="1">Uncharacterized protein</fullName>
    </submittedName>
</protein>
<proteinExistence type="predicted"/>
<name>A0A931F6R8_9ACTN</name>
<comment type="caution">
    <text evidence="1">The sequence shown here is derived from an EMBL/GenBank/DDBJ whole genome shotgun (WGS) entry which is preliminary data.</text>
</comment>